<feature type="transmembrane region" description="Helical" evidence="2">
    <location>
        <begin position="21"/>
        <end position="38"/>
    </location>
</feature>
<gene>
    <name evidence="4" type="ORF">Lmor_2620</name>
    <name evidence="5" type="ORF">NCTC12239_01097</name>
</gene>
<feature type="compositionally biased region" description="Low complexity" evidence="1">
    <location>
        <begin position="89"/>
        <end position="106"/>
    </location>
</feature>
<dbReference type="GO" id="GO:0032506">
    <property type="term" value="P:cytokinetic process"/>
    <property type="evidence" value="ECO:0007669"/>
    <property type="project" value="TreeGrafter"/>
</dbReference>
<dbReference type="GO" id="GO:0042834">
    <property type="term" value="F:peptidoglycan binding"/>
    <property type="evidence" value="ECO:0007669"/>
    <property type="project" value="InterPro"/>
</dbReference>
<protein>
    <submittedName>
        <fullName evidence="5">Sporulation domain-containing protein</fullName>
    </submittedName>
</protein>
<accession>A0A378JUR1</accession>
<feature type="region of interest" description="Disordered" evidence="1">
    <location>
        <begin position="88"/>
        <end position="118"/>
    </location>
</feature>
<dbReference type="PROSITE" id="PS51724">
    <property type="entry name" value="SPOR"/>
    <property type="match status" value="1"/>
</dbReference>
<evidence type="ECO:0000259" key="3">
    <source>
        <dbReference type="PROSITE" id="PS51724"/>
    </source>
</evidence>
<proteinExistence type="predicted"/>
<evidence type="ECO:0000256" key="2">
    <source>
        <dbReference type="SAM" id="Phobius"/>
    </source>
</evidence>
<sequence length="238" mass="25316">MARDYGTKRSTHHRRSAPHQLLVIAVTFLLGYLTATFWDPQTISTWMNTQVLANHEKPQVAAKSEPQRAQVPPKPKFEFYTLLANEKGASQPAASNSNAARPTTATVTSTPAKPTPVSNGTAAITAAANTSVKPKTPGTAQTASVKVADGKPLTAAQSGKGAFLVQVAAFKARQDAEHLKGLLILKGFDVRVVPVTNAQGNWFRVVVGPYANRVLAQKAQITLAKNERLRGMVTPAGG</sequence>
<dbReference type="Proteomes" id="UP000054985">
    <property type="component" value="Unassembled WGS sequence"/>
</dbReference>
<evidence type="ECO:0000313" key="6">
    <source>
        <dbReference type="Proteomes" id="UP000054985"/>
    </source>
</evidence>
<dbReference type="PANTHER" id="PTHR38687:SF1">
    <property type="entry name" value="CELL DIVISION PROTEIN DEDD"/>
    <property type="match status" value="1"/>
</dbReference>
<dbReference type="OrthoDB" id="8558195at2"/>
<evidence type="ECO:0000313" key="4">
    <source>
        <dbReference type="EMBL" id="KTD31744.1"/>
    </source>
</evidence>
<dbReference type="Gene3D" id="3.30.70.1070">
    <property type="entry name" value="Sporulation related repeat"/>
    <property type="match status" value="1"/>
</dbReference>
<keyword evidence="6" id="KW-1185">Reference proteome</keyword>
<dbReference type="SUPFAM" id="SSF110997">
    <property type="entry name" value="Sporulation related repeat"/>
    <property type="match status" value="1"/>
</dbReference>
<dbReference type="PANTHER" id="PTHR38687">
    <property type="entry name" value="CELL DIVISION PROTEIN DEDD-RELATED"/>
    <property type="match status" value="1"/>
</dbReference>
<evidence type="ECO:0000256" key="1">
    <source>
        <dbReference type="SAM" id="MobiDB-lite"/>
    </source>
</evidence>
<organism evidence="5 7">
    <name type="scientific">Legionella moravica</name>
    <dbReference type="NCBI Taxonomy" id="39962"/>
    <lineage>
        <taxon>Bacteria</taxon>
        <taxon>Pseudomonadati</taxon>
        <taxon>Pseudomonadota</taxon>
        <taxon>Gammaproteobacteria</taxon>
        <taxon>Legionellales</taxon>
        <taxon>Legionellaceae</taxon>
        <taxon>Legionella</taxon>
    </lineage>
</organism>
<evidence type="ECO:0000313" key="7">
    <source>
        <dbReference type="Proteomes" id="UP000254040"/>
    </source>
</evidence>
<dbReference type="GO" id="GO:0032153">
    <property type="term" value="C:cell division site"/>
    <property type="evidence" value="ECO:0007669"/>
    <property type="project" value="TreeGrafter"/>
</dbReference>
<evidence type="ECO:0000313" key="5">
    <source>
        <dbReference type="EMBL" id="STX62176.1"/>
    </source>
</evidence>
<keyword evidence="2" id="KW-0472">Membrane</keyword>
<dbReference type="Pfam" id="PF05036">
    <property type="entry name" value="SPOR"/>
    <property type="match status" value="1"/>
</dbReference>
<dbReference type="AlphaFoldDB" id="A0A378JUR1"/>
<keyword evidence="2" id="KW-1133">Transmembrane helix</keyword>
<keyword evidence="2" id="KW-0812">Transmembrane</keyword>
<dbReference type="STRING" id="39962.Lmor_2620"/>
<dbReference type="RefSeq" id="WP_028385268.1">
    <property type="nucleotide sequence ID" value="NZ_CAAAJG010000005.1"/>
</dbReference>
<dbReference type="EMBL" id="UGOG01000001">
    <property type="protein sequence ID" value="STX62176.1"/>
    <property type="molecule type" value="Genomic_DNA"/>
</dbReference>
<dbReference type="InterPro" id="IPR052521">
    <property type="entry name" value="Cell_div_SPOR-domain"/>
</dbReference>
<reference evidence="5 7" key="2">
    <citation type="submission" date="2018-06" db="EMBL/GenBank/DDBJ databases">
        <authorList>
            <consortium name="Pathogen Informatics"/>
            <person name="Doyle S."/>
        </authorList>
    </citation>
    <scope>NUCLEOTIDE SEQUENCE [LARGE SCALE GENOMIC DNA]</scope>
    <source>
        <strain evidence="5 7">NCTC12239</strain>
    </source>
</reference>
<feature type="compositionally biased region" description="Polar residues" evidence="1">
    <location>
        <begin position="107"/>
        <end position="118"/>
    </location>
</feature>
<dbReference type="EMBL" id="LNYN01000035">
    <property type="protein sequence ID" value="KTD31744.1"/>
    <property type="molecule type" value="Genomic_DNA"/>
</dbReference>
<reference evidence="4 6" key="1">
    <citation type="submission" date="2015-11" db="EMBL/GenBank/DDBJ databases">
        <title>Genomic analysis of 38 Legionella species identifies large and diverse effector repertoires.</title>
        <authorList>
            <person name="Burstein D."/>
            <person name="Amaro F."/>
            <person name="Zusman T."/>
            <person name="Lifshitz Z."/>
            <person name="Cohen O."/>
            <person name="Gilbert J.A."/>
            <person name="Pupko T."/>
            <person name="Shuman H.A."/>
            <person name="Segal G."/>
        </authorList>
    </citation>
    <scope>NUCLEOTIDE SEQUENCE [LARGE SCALE GENOMIC DNA]</scope>
    <source>
        <strain evidence="4 6">ATCC 43877</strain>
    </source>
</reference>
<feature type="domain" description="SPOR" evidence="3">
    <location>
        <begin position="157"/>
        <end position="236"/>
    </location>
</feature>
<dbReference type="GO" id="GO:0030428">
    <property type="term" value="C:cell septum"/>
    <property type="evidence" value="ECO:0007669"/>
    <property type="project" value="TreeGrafter"/>
</dbReference>
<dbReference type="InterPro" id="IPR036680">
    <property type="entry name" value="SPOR-like_sf"/>
</dbReference>
<dbReference type="Proteomes" id="UP000254040">
    <property type="component" value="Unassembled WGS sequence"/>
</dbReference>
<dbReference type="InterPro" id="IPR007730">
    <property type="entry name" value="SPOR-like_dom"/>
</dbReference>
<name>A0A378JUR1_9GAMM</name>